<proteinExistence type="predicted"/>
<dbReference type="EMBL" id="FNPE01000031">
    <property type="protein sequence ID" value="SDZ51732.1"/>
    <property type="molecule type" value="Genomic_DNA"/>
</dbReference>
<dbReference type="GeneID" id="94694451"/>
<name>A0A1H3TN77_9BURK</name>
<evidence type="ECO:0000313" key="2">
    <source>
        <dbReference type="Proteomes" id="UP000183417"/>
    </source>
</evidence>
<gene>
    <name evidence="1" type="ORF">SAMN05421547_1312</name>
</gene>
<protein>
    <submittedName>
        <fullName evidence="1">Uncharacterized protein</fullName>
    </submittedName>
</protein>
<organism evidence="1 2">
    <name type="scientific">Delftia lacustris</name>
    <dbReference type="NCBI Taxonomy" id="558537"/>
    <lineage>
        <taxon>Bacteria</taxon>
        <taxon>Pseudomonadati</taxon>
        <taxon>Pseudomonadota</taxon>
        <taxon>Betaproteobacteria</taxon>
        <taxon>Burkholderiales</taxon>
        <taxon>Comamonadaceae</taxon>
        <taxon>Delftia</taxon>
    </lineage>
</organism>
<sequence length="56" mass="6232">MMMRARETGRVDLSMADGPSSRRLADGWHWMQAFAPARPVPVPHDGLTAIVAPRNF</sequence>
<accession>A0A1H3TN77</accession>
<dbReference type="Proteomes" id="UP000183417">
    <property type="component" value="Unassembled WGS sequence"/>
</dbReference>
<dbReference type="RefSeq" id="WP_017407051.1">
    <property type="nucleotide sequence ID" value="NZ_AP025556.1"/>
</dbReference>
<reference evidence="1 2" key="1">
    <citation type="submission" date="2016-10" db="EMBL/GenBank/DDBJ databases">
        <authorList>
            <person name="de Groot N.N."/>
        </authorList>
    </citation>
    <scope>NUCLEOTIDE SEQUENCE [LARGE SCALE GENOMIC DNA]</scope>
    <source>
        <strain evidence="1 2">LMG 24775</strain>
    </source>
</reference>
<dbReference type="AlphaFoldDB" id="A0A1H3TN77"/>
<evidence type="ECO:0000313" key="1">
    <source>
        <dbReference type="EMBL" id="SDZ51732.1"/>
    </source>
</evidence>